<evidence type="ECO:0000313" key="1">
    <source>
        <dbReference type="EMBL" id="JAD71827.1"/>
    </source>
</evidence>
<protein>
    <submittedName>
        <fullName evidence="1">Uncharacterized protein</fullName>
    </submittedName>
</protein>
<sequence>MHPGTARPGT</sequence>
<reference evidence="1" key="1">
    <citation type="submission" date="2014-09" db="EMBL/GenBank/DDBJ databases">
        <authorList>
            <person name="Magalhaes I.L.F."/>
            <person name="Oliveira U."/>
            <person name="Santos F.R."/>
            <person name="Vidigal T.H.D.A."/>
            <person name="Brescovit A.D."/>
            <person name="Santos A.J."/>
        </authorList>
    </citation>
    <scope>NUCLEOTIDE SEQUENCE</scope>
    <source>
        <tissue evidence="1">Shoot tissue taken approximately 20 cm above the soil surface</tissue>
    </source>
</reference>
<reference evidence="1" key="2">
    <citation type="journal article" date="2015" name="Data Brief">
        <title>Shoot transcriptome of the giant reed, Arundo donax.</title>
        <authorList>
            <person name="Barrero R.A."/>
            <person name="Guerrero F.D."/>
            <person name="Moolhuijzen P."/>
            <person name="Goolsby J.A."/>
            <person name="Tidwell J."/>
            <person name="Bellgard S.E."/>
            <person name="Bellgard M.I."/>
        </authorList>
    </citation>
    <scope>NUCLEOTIDE SEQUENCE</scope>
    <source>
        <tissue evidence="1">Shoot tissue taken approximately 20 cm above the soil surface</tissue>
    </source>
</reference>
<accession>A0A0A9CJW7</accession>
<dbReference type="EMBL" id="GBRH01226068">
    <property type="protein sequence ID" value="JAD71827.1"/>
    <property type="molecule type" value="Transcribed_RNA"/>
</dbReference>
<proteinExistence type="predicted"/>
<organism evidence="1">
    <name type="scientific">Arundo donax</name>
    <name type="common">Giant reed</name>
    <name type="synonym">Donax arundinaceus</name>
    <dbReference type="NCBI Taxonomy" id="35708"/>
    <lineage>
        <taxon>Eukaryota</taxon>
        <taxon>Viridiplantae</taxon>
        <taxon>Streptophyta</taxon>
        <taxon>Embryophyta</taxon>
        <taxon>Tracheophyta</taxon>
        <taxon>Spermatophyta</taxon>
        <taxon>Magnoliopsida</taxon>
        <taxon>Liliopsida</taxon>
        <taxon>Poales</taxon>
        <taxon>Poaceae</taxon>
        <taxon>PACMAD clade</taxon>
        <taxon>Arundinoideae</taxon>
        <taxon>Arundineae</taxon>
        <taxon>Arundo</taxon>
    </lineage>
</organism>
<name>A0A0A9CJW7_ARUDO</name>